<dbReference type="Pfam" id="PF02368">
    <property type="entry name" value="Big_2"/>
    <property type="match status" value="1"/>
</dbReference>
<evidence type="ECO:0000313" key="3">
    <source>
        <dbReference type="Proteomes" id="UP000450457"/>
    </source>
</evidence>
<proteinExistence type="predicted"/>
<organism evidence="2 3">
    <name type="scientific">Halobacillus litoralis</name>
    <dbReference type="NCBI Taxonomy" id="45668"/>
    <lineage>
        <taxon>Bacteria</taxon>
        <taxon>Bacillati</taxon>
        <taxon>Bacillota</taxon>
        <taxon>Bacilli</taxon>
        <taxon>Bacillales</taxon>
        <taxon>Bacillaceae</taxon>
        <taxon>Halobacillus</taxon>
    </lineage>
</organism>
<dbReference type="Gene3D" id="2.60.40.1080">
    <property type="match status" value="3"/>
</dbReference>
<dbReference type="Proteomes" id="UP000450457">
    <property type="component" value="Unassembled WGS sequence"/>
</dbReference>
<dbReference type="InterPro" id="IPR008964">
    <property type="entry name" value="Invasin/intimin_cell_adhesion"/>
</dbReference>
<dbReference type="SUPFAM" id="SSF51126">
    <property type="entry name" value="Pectin lyase-like"/>
    <property type="match status" value="1"/>
</dbReference>
<feature type="domain" description="BIG2" evidence="1">
    <location>
        <begin position="63"/>
        <end position="140"/>
    </location>
</feature>
<dbReference type="EMBL" id="WMFA01000001">
    <property type="protein sequence ID" value="MYL69893.1"/>
    <property type="molecule type" value="Genomic_DNA"/>
</dbReference>
<dbReference type="SUPFAM" id="SSF49373">
    <property type="entry name" value="Invasin/intimin cell-adhesion fragments"/>
    <property type="match status" value="3"/>
</dbReference>
<reference evidence="2 3" key="1">
    <citation type="submission" date="2019-11" db="EMBL/GenBank/DDBJ databases">
        <title>Genome sequences of 17 halophilic strains isolated from different environments.</title>
        <authorList>
            <person name="Furrow R.E."/>
        </authorList>
    </citation>
    <scope>NUCLEOTIDE SEQUENCE [LARGE SCALE GENOMIC DNA]</scope>
    <source>
        <strain evidence="2 3">SL-4</strain>
    </source>
</reference>
<protein>
    <recommendedName>
        <fullName evidence="1">BIG2 domain-containing protein</fullName>
    </recommendedName>
</protein>
<gene>
    <name evidence="2" type="ORF">GLW00_03470</name>
</gene>
<feature type="domain" description="BIG2" evidence="1">
    <location>
        <begin position="471"/>
        <end position="548"/>
    </location>
</feature>
<dbReference type="InterPro" id="IPR003343">
    <property type="entry name" value="Big_2"/>
</dbReference>
<dbReference type="Pfam" id="PF12789">
    <property type="entry name" value="PTR"/>
    <property type="match status" value="1"/>
</dbReference>
<accession>A0A845F6Z3</accession>
<dbReference type="AlphaFoldDB" id="A0A845F6Z3"/>
<dbReference type="InterPro" id="IPR011050">
    <property type="entry name" value="Pectin_lyase_fold/virulence"/>
</dbReference>
<evidence type="ECO:0000259" key="1">
    <source>
        <dbReference type="SMART" id="SM00635"/>
    </source>
</evidence>
<evidence type="ECO:0000313" key="2">
    <source>
        <dbReference type="EMBL" id="MYL69893.1"/>
    </source>
</evidence>
<dbReference type="OrthoDB" id="2743766at2"/>
<feature type="domain" description="BIG2" evidence="1">
    <location>
        <begin position="375"/>
        <end position="452"/>
    </location>
</feature>
<comment type="caution">
    <text evidence="2">The sequence shown here is derived from an EMBL/GenBank/DDBJ whole genome shotgun (WGS) entry which is preliminary data.</text>
</comment>
<name>A0A845F6Z3_9BACI</name>
<sequence length="1000" mass="112497">MQENFNPFGEPLHQHEIEDIINLQEVLNQKSDKNHAHFEYYTKEEVDQRILDAIGNPPPKEVPVIGISFKTTDFYLQVGNTIKLEAIVLPENADNKAVEWNSSNTTIATVTSDGEVKAIVEGQVTITATTVDGGFTASANIIIESSLLYYNFRNRNGSVDNIILDEYMQLPATLNNVAHDEQSGFVNDLGVMLTSNSFVTIPTSDSSLPFDINNGGLTLVVSLHNPIGAFYKTNSGKVVSFFLNGIIYAYFKYIDGTGTEKSLSMADDTGKKLNSNFTDGYRDVILDGEENVFIVTLKENGEGQMYLNGYVSEIYKANDFVEWVNTLKNEDLLLRRNHLNANTPMTILSSFEMYDRAFTEEEMLRKDHAIKIAEPFRRFQVLPIDVLLQVGESQALAVQTYPAYYKEHVTLSYESGNEGFVKVSESGTLTGISSGETQVTVKLEYDGETYYEYINVKVGGNTAEPPQPNRSINGISLNRQTESLDVGEEFPLMATTLPFDVYDSNYIIWETSDATVATVPYGVLTGRGAGTATITAYDSSKAYSASFEVTVKDGPEETISEEDTYMIDIQQFQIYADRSNPVQTTNGIQAVFDYAIDQEFKKIVFPKGDYSITPDARTILPPSRMVVDWSESKIYIEPSTKTASGYTMFYYDGDVEQCMFENGHFFGEAKSTTIEQSSEGCLTFEIKESYKCTWKNCTFNESPGFNVITGTNLVKKETRSISVGLNWEDGSIGEDGLNNNDSTNGVWRYQDYLDVRGLGDYYMLGYNQGYYSYPHLRSRLYSIYFYDINKNFIKQHAYNLQFFNYTKPSNASFARVVIYQENKPSTMDTDFNACAFIRTVGMPRYCKFLNCKFENNLSTGLALTGGEGWLVDGCSFRENSNGRTPACDVDWEDGWETMQGDVFRNNTVASRNGLIISAGNSLAIHDNIIDQSHLQVYSRTNNFRIYNNTFYGRGNRRHFLAAQAESYFARNILLNGASFTTSLHHPEAHYRVNSENNLMI</sequence>
<dbReference type="SMART" id="SM00635">
    <property type="entry name" value="BID_2"/>
    <property type="match status" value="3"/>
</dbReference>